<dbReference type="STRING" id="1577474.GA0111570_11261"/>
<dbReference type="AlphaFoldDB" id="A0A1G6HS57"/>
<feature type="region of interest" description="Disordered" evidence="1">
    <location>
        <begin position="218"/>
        <end position="287"/>
    </location>
</feature>
<name>A0A1G6HS57_9ACTN</name>
<dbReference type="RefSeq" id="WP_092613055.1">
    <property type="nucleotide sequence ID" value="NZ_FMYF01000012.1"/>
</dbReference>
<dbReference type="EMBL" id="FMYF01000012">
    <property type="protein sequence ID" value="SDB96978.1"/>
    <property type="molecule type" value="Genomic_DNA"/>
</dbReference>
<dbReference type="InterPro" id="IPR005158">
    <property type="entry name" value="BTAD"/>
</dbReference>
<feature type="compositionally biased region" description="Pro residues" evidence="1">
    <location>
        <begin position="241"/>
        <end position="260"/>
    </location>
</feature>
<dbReference type="InterPro" id="IPR052196">
    <property type="entry name" value="Bact_Kbp"/>
</dbReference>
<dbReference type="OrthoDB" id="8444614at2"/>
<dbReference type="PANTHER" id="PTHR34700:SF4">
    <property type="entry name" value="PHAGE-LIKE ELEMENT PBSX PROTEIN XKDP"/>
    <property type="match status" value="1"/>
</dbReference>
<reference evidence="4 5" key="1">
    <citation type="submission" date="2016-06" db="EMBL/GenBank/DDBJ databases">
        <authorList>
            <person name="Olsen C.W."/>
            <person name="Carey S."/>
            <person name="Hinshaw L."/>
            <person name="Karasin A.I."/>
        </authorList>
    </citation>
    <scope>NUCLEOTIDE SEQUENCE [LARGE SCALE GENOMIC DNA]</scope>
    <source>
        <strain evidence="4 5">LZ-22</strain>
    </source>
</reference>
<dbReference type="CDD" id="cd00118">
    <property type="entry name" value="LysM"/>
    <property type="match status" value="1"/>
</dbReference>
<dbReference type="Pfam" id="PF01476">
    <property type="entry name" value="LysM"/>
    <property type="match status" value="1"/>
</dbReference>
<dbReference type="Proteomes" id="UP000199086">
    <property type="component" value="Unassembled WGS sequence"/>
</dbReference>
<keyword evidence="2" id="KW-1133">Transmembrane helix</keyword>
<dbReference type="SUPFAM" id="SSF54106">
    <property type="entry name" value="LysM domain"/>
    <property type="match status" value="1"/>
</dbReference>
<feature type="transmembrane region" description="Helical" evidence="2">
    <location>
        <begin position="50"/>
        <end position="75"/>
    </location>
</feature>
<evidence type="ECO:0000313" key="4">
    <source>
        <dbReference type="EMBL" id="SDB96978.1"/>
    </source>
</evidence>
<proteinExistence type="predicted"/>
<gene>
    <name evidence="4" type="ORF">GA0111570_11261</name>
</gene>
<dbReference type="Gene3D" id="3.10.350.10">
    <property type="entry name" value="LysM domain"/>
    <property type="match status" value="1"/>
</dbReference>
<evidence type="ECO:0000256" key="1">
    <source>
        <dbReference type="SAM" id="MobiDB-lite"/>
    </source>
</evidence>
<feature type="domain" description="LysM" evidence="3">
    <location>
        <begin position="164"/>
        <end position="214"/>
    </location>
</feature>
<accession>A0A1G6HS57</accession>
<keyword evidence="5" id="KW-1185">Reference proteome</keyword>
<evidence type="ECO:0000313" key="5">
    <source>
        <dbReference type="Proteomes" id="UP000199086"/>
    </source>
</evidence>
<dbReference type="PANTHER" id="PTHR34700">
    <property type="entry name" value="POTASSIUM BINDING PROTEIN KBP"/>
    <property type="match status" value="1"/>
</dbReference>
<dbReference type="SMART" id="SM01043">
    <property type="entry name" value="BTAD"/>
    <property type="match status" value="1"/>
</dbReference>
<protein>
    <submittedName>
        <fullName evidence="4">LysM domain-containing protein</fullName>
    </submittedName>
</protein>
<evidence type="ECO:0000259" key="3">
    <source>
        <dbReference type="PROSITE" id="PS51782"/>
    </source>
</evidence>
<dbReference type="InterPro" id="IPR018392">
    <property type="entry name" value="LysM"/>
</dbReference>
<organism evidence="4 5">
    <name type="scientific">Raineyella antarctica</name>
    <dbReference type="NCBI Taxonomy" id="1577474"/>
    <lineage>
        <taxon>Bacteria</taxon>
        <taxon>Bacillati</taxon>
        <taxon>Actinomycetota</taxon>
        <taxon>Actinomycetes</taxon>
        <taxon>Propionibacteriales</taxon>
        <taxon>Propionibacteriaceae</taxon>
        <taxon>Raineyella</taxon>
    </lineage>
</organism>
<feature type="transmembrane region" description="Helical" evidence="2">
    <location>
        <begin position="87"/>
        <end position="105"/>
    </location>
</feature>
<dbReference type="PROSITE" id="PS51782">
    <property type="entry name" value="LYSM"/>
    <property type="match status" value="1"/>
</dbReference>
<dbReference type="InterPro" id="IPR036779">
    <property type="entry name" value="LysM_dom_sf"/>
</dbReference>
<keyword evidence="2" id="KW-0812">Transmembrane</keyword>
<sequence>MRVVRGLLALAALLASLLVVPWLLLAVGHYPDPSELTWDLLRTPDDGRVLLWAVTALGWVVWVLFTVSTALDLAALQGRPAVRLPGLRWMQGVSGALLVAVLVMLGSNEDHPGTDGLPPAPMVVAAHAAPVHPVQPGPQVQPVAAMSARVAETEAAPAATSTLLEYTVVRGDDLWTLAETYLGDGMQWRQILDLNRERLAGNPEHLEPGWVLQIPVPAAASPTEGPAPTVKPDAEPQVQPEVPPVPEALPVPAAPAPGAPAPASLSDIPISTPASSEAEASDTVAPDPSLLLGGTGALVATGITAMLAARRQRQLVQRPLGQLPERPTDPTVRLRGALLSTPLPPAVELVEWAVHMVARDALRRGRLAGLDWLRAGPDGIEFHWDDNPAGRPPAPFTRTPDSWSVGLAEVAADRRERIEEDVLRLWPTLVSIGTRGEDTYFVDLERWGRVSVQADTARRAGEVLTSYVMELATNPWAGGARVLVVGDDGGFVDVGEAENVVRVATLEEILPAWESTAATQQALAAVADEPVPLLRLDPDYAEAWAPQVLVLLADITPAERSRLTARFDRTPRGPLVLLSEHPGADATLLVDEEPLRGTFEPVDLDLTPQLVPRSVRDAVVELARVSAPDALVPAPWWAPNTDQTAPEELTMADDPRLLLLGPVVLEGARGVPPTRAPRQCLEYCAWLLEHPNASSVEMARSLLVAEATRRSNMSRLRGWLGASADGAAYLPEAYSGRIRLHPAVRSDWQEVQILLGRGVEMASDATLVAILELVRGAPLADAPPGGWTWAEELRIEAACALRDVAYVLSARALEGSDPDLAKWAIGRGLVAAPGDEALQRQLLVCESRSGNVREVERLVYRLNAQARSLGVDLLPETVTTMQEVLEGGIRAREATGPARAAG</sequence>
<keyword evidence="2" id="KW-0472">Membrane</keyword>
<evidence type="ECO:0000256" key="2">
    <source>
        <dbReference type="SAM" id="Phobius"/>
    </source>
</evidence>